<comment type="caution">
    <text evidence="1">The sequence shown here is derived from an EMBL/GenBank/DDBJ whole genome shotgun (WGS) entry which is preliminary data.</text>
</comment>
<dbReference type="SMART" id="SM00028">
    <property type="entry name" value="TPR"/>
    <property type="match status" value="2"/>
</dbReference>
<keyword evidence="2" id="KW-1185">Reference proteome</keyword>
<dbReference type="InterPro" id="IPR019734">
    <property type="entry name" value="TPR_rpt"/>
</dbReference>
<dbReference type="InterPro" id="IPR011990">
    <property type="entry name" value="TPR-like_helical_dom_sf"/>
</dbReference>
<organism evidence="1 2">
    <name type="scientific">Leptospira semungkisensis</name>
    <dbReference type="NCBI Taxonomy" id="2484985"/>
    <lineage>
        <taxon>Bacteria</taxon>
        <taxon>Pseudomonadati</taxon>
        <taxon>Spirochaetota</taxon>
        <taxon>Spirochaetia</taxon>
        <taxon>Leptospirales</taxon>
        <taxon>Leptospiraceae</taxon>
        <taxon>Leptospira</taxon>
    </lineage>
</organism>
<gene>
    <name evidence="1" type="ORF">EHO59_06210</name>
</gene>
<dbReference type="OrthoDB" id="703278at2"/>
<dbReference type="Proteomes" id="UP000297453">
    <property type="component" value="Unassembled WGS sequence"/>
</dbReference>
<dbReference type="AlphaFoldDB" id="A0A4R9G872"/>
<sequence length="229" mass="26057">MPKNDDWFRGPVWDEQTRLEFFQRLARSRGSFHKAQYARIKAHGLFESGDPERINESLKLLKTVEAEWPEPSEMAMCYLQMAQCHAALGQQEAAIESFEQCISAQRFYPNLQTRVLLDFPEYIAVNRLVNLYSRALELLSEWEKQGAATVFPADKFTALASRAIFANDTKNLEQAIDLANQALSVSEVQHSGFRYHSRLGLVESEDPLLSAIQLLAAGKVLPRTDQHDK</sequence>
<proteinExistence type="predicted"/>
<evidence type="ECO:0000313" key="2">
    <source>
        <dbReference type="Proteomes" id="UP000297453"/>
    </source>
</evidence>
<evidence type="ECO:0000313" key="1">
    <source>
        <dbReference type="EMBL" id="TGK07691.1"/>
    </source>
</evidence>
<dbReference type="Pfam" id="PF13181">
    <property type="entry name" value="TPR_8"/>
    <property type="match status" value="1"/>
</dbReference>
<protein>
    <recommendedName>
        <fullName evidence="3">Tetratricopeptide repeat protein</fullName>
    </recommendedName>
</protein>
<evidence type="ECO:0008006" key="3">
    <source>
        <dbReference type="Google" id="ProtNLM"/>
    </source>
</evidence>
<accession>A0A4R9G872</accession>
<dbReference type="EMBL" id="RQEP01000005">
    <property type="protein sequence ID" value="TGK07691.1"/>
    <property type="molecule type" value="Genomic_DNA"/>
</dbReference>
<reference evidence="1" key="1">
    <citation type="journal article" date="2019" name="PLoS Negl. Trop. Dis.">
        <title>Revisiting the worldwide diversity of Leptospira species in the environment.</title>
        <authorList>
            <person name="Vincent A.T."/>
            <person name="Schiettekatte O."/>
            <person name="Bourhy P."/>
            <person name="Veyrier F.J."/>
            <person name="Picardeau M."/>
        </authorList>
    </citation>
    <scope>NUCLEOTIDE SEQUENCE [LARGE SCALE GENOMIC DNA]</scope>
    <source>
        <strain evidence="1">SSS9</strain>
    </source>
</reference>
<dbReference type="RefSeq" id="WP_135585790.1">
    <property type="nucleotide sequence ID" value="NZ_RQEP01000005.1"/>
</dbReference>
<dbReference type="Gene3D" id="1.25.40.10">
    <property type="entry name" value="Tetratricopeptide repeat domain"/>
    <property type="match status" value="1"/>
</dbReference>
<dbReference type="SUPFAM" id="SSF48452">
    <property type="entry name" value="TPR-like"/>
    <property type="match status" value="1"/>
</dbReference>
<name>A0A4R9G872_9LEPT</name>